<evidence type="ECO:0000313" key="2">
    <source>
        <dbReference type="EMBL" id="KAK0411670.1"/>
    </source>
</evidence>
<sequence length="148" mass="16066">MFVSLVVFSAFLSLTAGDPMRLMNMKWAEKFEPHSYTPPEGDDLEGDEPLQEQQMKNFGYSNQGIKDLDEVGGLVGGGDSDILGILRPYYSMVEMGANGNRQGIGSYLHVLPDEEEGDKPIYSVGGSFSGGIEPAGVKMGHMARPFGR</sequence>
<protein>
    <recommendedName>
        <fullName evidence="4">Secreted protein</fullName>
    </recommendedName>
</protein>
<dbReference type="Proteomes" id="UP001175271">
    <property type="component" value="Unassembled WGS sequence"/>
</dbReference>
<comment type="caution">
    <text evidence="2">The sequence shown here is derived from an EMBL/GenBank/DDBJ whole genome shotgun (WGS) entry which is preliminary data.</text>
</comment>
<evidence type="ECO:0000256" key="1">
    <source>
        <dbReference type="SAM" id="SignalP"/>
    </source>
</evidence>
<dbReference type="EMBL" id="JAUCMV010000003">
    <property type="protein sequence ID" value="KAK0411670.1"/>
    <property type="molecule type" value="Genomic_DNA"/>
</dbReference>
<organism evidence="2 3">
    <name type="scientific">Steinernema hermaphroditum</name>
    <dbReference type="NCBI Taxonomy" id="289476"/>
    <lineage>
        <taxon>Eukaryota</taxon>
        <taxon>Metazoa</taxon>
        <taxon>Ecdysozoa</taxon>
        <taxon>Nematoda</taxon>
        <taxon>Chromadorea</taxon>
        <taxon>Rhabditida</taxon>
        <taxon>Tylenchina</taxon>
        <taxon>Panagrolaimomorpha</taxon>
        <taxon>Strongyloidoidea</taxon>
        <taxon>Steinernematidae</taxon>
        <taxon>Steinernema</taxon>
    </lineage>
</organism>
<feature type="chain" id="PRO_5041350225" description="Secreted protein" evidence="1">
    <location>
        <begin position="18"/>
        <end position="148"/>
    </location>
</feature>
<dbReference type="AlphaFoldDB" id="A0AA39HTA4"/>
<evidence type="ECO:0000313" key="3">
    <source>
        <dbReference type="Proteomes" id="UP001175271"/>
    </source>
</evidence>
<feature type="signal peptide" evidence="1">
    <location>
        <begin position="1"/>
        <end position="17"/>
    </location>
</feature>
<keyword evidence="3" id="KW-1185">Reference proteome</keyword>
<keyword evidence="1" id="KW-0732">Signal</keyword>
<proteinExistence type="predicted"/>
<reference evidence="2" key="1">
    <citation type="submission" date="2023-06" db="EMBL/GenBank/DDBJ databases">
        <title>Genomic analysis of the entomopathogenic nematode Steinernema hermaphroditum.</title>
        <authorList>
            <person name="Schwarz E.M."/>
            <person name="Heppert J.K."/>
            <person name="Baniya A."/>
            <person name="Schwartz H.T."/>
            <person name="Tan C.-H."/>
            <person name="Antoshechkin I."/>
            <person name="Sternberg P.W."/>
            <person name="Goodrich-Blair H."/>
            <person name="Dillman A.R."/>
        </authorList>
    </citation>
    <scope>NUCLEOTIDE SEQUENCE</scope>
    <source>
        <strain evidence="2">PS9179</strain>
        <tissue evidence="2">Whole animal</tissue>
    </source>
</reference>
<accession>A0AA39HTA4</accession>
<name>A0AA39HTA4_9BILA</name>
<gene>
    <name evidence="2" type="ORF">QR680_005773</name>
</gene>
<evidence type="ECO:0008006" key="4">
    <source>
        <dbReference type="Google" id="ProtNLM"/>
    </source>
</evidence>